<keyword evidence="3 5" id="KW-1133">Transmembrane helix</keyword>
<organism evidence="6 7">
    <name type="scientific">Haliangium ochraceum (strain DSM 14365 / JCM 11303 / SMP-2)</name>
    <dbReference type="NCBI Taxonomy" id="502025"/>
    <lineage>
        <taxon>Bacteria</taxon>
        <taxon>Pseudomonadati</taxon>
        <taxon>Myxococcota</taxon>
        <taxon>Polyangia</taxon>
        <taxon>Haliangiales</taxon>
        <taxon>Kofleriaceae</taxon>
        <taxon>Haliangium</taxon>
    </lineage>
</organism>
<dbReference type="RefSeq" id="WP_012831168.1">
    <property type="nucleotide sequence ID" value="NC_013440.1"/>
</dbReference>
<dbReference type="InterPro" id="IPR011385">
    <property type="entry name" value="Site-sp_rcmbase"/>
</dbReference>
<evidence type="ECO:0000256" key="5">
    <source>
        <dbReference type="SAM" id="Phobius"/>
    </source>
</evidence>
<dbReference type="eggNOG" id="COG4389">
    <property type="taxonomic scope" value="Bacteria"/>
</dbReference>
<keyword evidence="4 5" id="KW-0472">Membrane</keyword>
<dbReference type="EMBL" id="CP001804">
    <property type="protein sequence ID" value="ACY18576.1"/>
    <property type="molecule type" value="Genomic_DNA"/>
</dbReference>
<dbReference type="AlphaFoldDB" id="D0LL80"/>
<dbReference type="HOGENOM" id="CLU_023672_0_0_7"/>
<evidence type="ECO:0000313" key="7">
    <source>
        <dbReference type="Proteomes" id="UP000001880"/>
    </source>
</evidence>
<accession>D0LL80</accession>
<reference evidence="6 7" key="1">
    <citation type="journal article" date="2010" name="Stand. Genomic Sci.">
        <title>Complete genome sequence of Haliangium ochraceum type strain (SMP-2).</title>
        <authorList>
            <consortium name="US DOE Joint Genome Institute (JGI-PGF)"/>
            <person name="Ivanova N."/>
            <person name="Daum C."/>
            <person name="Lang E."/>
            <person name="Abt B."/>
            <person name="Kopitz M."/>
            <person name="Saunders E."/>
            <person name="Lapidus A."/>
            <person name="Lucas S."/>
            <person name="Glavina Del Rio T."/>
            <person name="Nolan M."/>
            <person name="Tice H."/>
            <person name="Copeland A."/>
            <person name="Cheng J.F."/>
            <person name="Chen F."/>
            <person name="Bruce D."/>
            <person name="Goodwin L."/>
            <person name="Pitluck S."/>
            <person name="Mavromatis K."/>
            <person name="Pati A."/>
            <person name="Mikhailova N."/>
            <person name="Chen A."/>
            <person name="Palaniappan K."/>
            <person name="Land M."/>
            <person name="Hauser L."/>
            <person name="Chang Y.J."/>
            <person name="Jeffries C.D."/>
            <person name="Detter J.C."/>
            <person name="Brettin T."/>
            <person name="Rohde M."/>
            <person name="Goker M."/>
            <person name="Bristow J."/>
            <person name="Markowitz V."/>
            <person name="Eisen J.A."/>
            <person name="Hugenholtz P."/>
            <person name="Kyrpides N.C."/>
            <person name="Klenk H.P."/>
        </authorList>
    </citation>
    <scope>NUCLEOTIDE SEQUENCE [LARGE SCALE GENOMIC DNA]</scope>
    <source>
        <strain evidence="7">DSM 14365 / CIP 107738 / JCM 11303 / AJ 13395 / SMP-2</strain>
    </source>
</reference>
<feature type="transmembrane region" description="Helical" evidence="5">
    <location>
        <begin position="579"/>
        <end position="608"/>
    </location>
</feature>
<protein>
    <submittedName>
        <fullName evidence="6">Site-specific recombinase</fullName>
    </submittedName>
</protein>
<evidence type="ECO:0000313" key="6">
    <source>
        <dbReference type="EMBL" id="ACY18576.1"/>
    </source>
</evidence>
<dbReference type="Gene3D" id="1.20.1080.10">
    <property type="entry name" value="Glycerol uptake facilitator protein"/>
    <property type="match status" value="1"/>
</dbReference>
<evidence type="ECO:0000256" key="3">
    <source>
        <dbReference type="ARBA" id="ARBA00022989"/>
    </source>
</evidence>
<feature type="transmembrane region" description="Helical" evidence="5">
    <location>
        <begin position="522"/>
        <end position="548"/>
    </location>
</feature>
<dbReference type="KEGG" id="hoh:Hoch_6101"/>
<evidence type="ECO:0000256" key="1">
    <source>
        <dbReference type="ARBA" id="ARBA00004141"/>
    </source>
</evidence>
<dbReference type="InterPro" id="IPR023271">
    <property type="entry name" value="Aquaporin-like"/>
</dbReference>
<gene>
    <name evidence="6" type="ordered locus">Hoch_6101</name>
</gene>
<feature type="transmembrane region" description="Helical" evidence="5">
    <location>
        <begin position="420"/>
        <end position="439"/>
    </location>
</feature>
<dbReference type="Pfam" id="PF10136">
    <property type="entry name" value="SpecificRecomb"/>
    <property type="match status" value="1"/>
</dbReference>
<keyword evidence="7" id="KW-1185">Reference proteome</keyword>
<feature type="transmembrane region" description="Helical" evidence="5">
    <location>
        <begin position="327"/>
        <end position="348"/>
    </location>
</feature>
<dbReference type="OrthoDB" id="5688397at2"/>
<keyword evidence="2 5" id="KW-0812">Transmembrane</keyword>
<dbReference type="Proteomes" id="UP000001880">
    <property type="component" value="Chromosome"/>
</dbReference>
<comment type="subcellular location">
    <subcellularLocation>
        <location evidence="1">Membrane</location>
        <topology evidence="1">Multi-pass membrane protein</topology>
    </subcellularLocation>
</comment>
<feature type="transmembrane region" description="Helical" evidence="5">
    <location>
        <begin position="467"/>
        <end position="487"/>
    </location>
</feature>
<proteinExistence type="predicted"/>
<dbReference type="GO" id="GO:0016020">
    <property type="term" value="C:membrane"/>
    <property type="evidence" value="ECO:0007669"/>
    <property type="project" value="UniProtKB-SubCell"/>
</dbReference>
<name>D0LL80_HALO1</name>
<evidence type="ECO:0000256" key="2">
    <source>
        <dbReference type="ARBA" id="ARBA00022692"/>
    </source>
</evidence>
<evidence type="ECO:0000256" key="4">
    <source>
        <dbReference type="ARBA" id="ARBA00023136"/>
    </source>
</evidence>
<dbReference type="STRING" id="502025.Hoch_6101"/>
<feature type="transmembrane region" description="Helical" evidence="5">
    <location>
        <begin position="360"/>
        <end position="381"/>
    </location>
</feature>
<sequence>MSSESPTDASNTAPSYPRLQALVDDLRAAAKAGPTAVNDVVRDSAVKMRDDAEYATAVREDVKLLLANTESTHLLTEAGILADEPLLGGILRRMGSNVAPVPNRSRDLEHELASLVRRRDERWIRLLRVETLRSWLQVLTRGTQNRWDDPRELASALVILATRIAGVGLNARLVERLPELERWSSPIIALARAVDQYASALVEGKADEDMAERALKAVDACTAQVESFRFAENAFGTTVDLSSRSLRMLQQLARLRQILAVLGDAQNAGSKAAATLSLELLLAVSQRMRTRRFMREKLDLLAYLAVGHAAQKGANYVVRKAADYWKFLGKSIFGGVLVGIFGSLKIHLSHEGLAPMPQAFIYGLNYAVCFALIYLFGATLATKQPAVTASRLARALESNERAENFAKLVRAIWHSQSISFVGNILGASAFAALIAWLFAQLTGQPLVSEAEANKLLKSLHPFKSLSLYYAAIAGVMLSFAGFFSGFVDNAVVFHRVATRISAGSGIFRVLPRRTRDHIARRVNAKLGALSGNVVLGFLLGSAGTIGYITGLPFDIRHVAFASSHATLGLLRLDEVQTPMWVLGMLGAVLLIAFVNFIVSFGLTLIVAIEARKVEGADWRFEVGNLLRLIIQSPLRFFFPFPERAEKPRQPAS</sequence>